<dbReference type="GO" id="GO:0043682">
    <property type="term" value="F:P-type divalent copper transporter activity"/>
    <property type="evidence" value="ECO:0007669"/>
    <property type="project" value="TreeGrafter"/>
</dbReference>
<dbReference type="GO" id="GO:0055070">
    <property type="term" value="P:copper ion homeostasis"/>
    <property type="evidence" value="ECO:0007669"/>
    <property type="project" value="TreeGrafter"/>
</dbReference>
<evidence type="ECO:0000256" key="4">
    <source>
        <dbReference type="ARBA" id="ARBA00022448"/>
    </source>
</evidence>
<organism evidence="16 17">
    <name type="scientific">Metabacillus sediminilitoris</name>
    <dbReference type="NCBI Taxonomy" id="2567941"/>
    <lineage>
        <taxon>Bacteria</taxon>
        <taxon>Bacillati</taxon>
        <taxon>Bacillota</taxon>
        <taxon>Bacilli</taxon>
        <taxon>Bacillales</taxon>
        <taxon>Bacillaceae</taxon>
        <taxon>Metabacillus</taxon>
    </lineage>
</organism>
<proteinExistence type="inferred from homology"/>
<evidence type="ECO:0000256" key="15">
    <source>
        <dbReference type="ARBA" id="ARBA00049289"/>
    </source>
</evidence>
<evidence type="ECO:0000256" key="6">
    <source>
        <dbReference type="ARBA" id="ARBA00022723"/>
    </source>
</evidence>
<evidence type="ECO:0000256" key="5">
    <source>
        <dbReference type="ARBA" id="ARBA00022692"/>
    </source>
</evidence>
<keyword evidence="12" id="KW-0186">Copper</keyword>
<keyword evidence="14" id="KW-0472">Membrane</keyword>
<dbReference type="GO" id="GO:0005524">
    <property type="term" value="F:ATP binding"/>
    <property type="evidence" value="ECO:0007669"/>
    <property type="project" value="UniProtKB-KW"/>
</dbReference>
<dbReference type="SUPFAM" id="SSF56784">
    <property type="entry name" value="HAD-like"/>
    <property type="match status" value="1"/>
</dbReference>
<keyword evidence="4" id="KW-0813">Transport</keyword>
<dbReference type="PANTHER" id="PTHR43520:SF8">
    <property type="entry name" value="P-TYPE CU(+) TRANSPORTER"/>
    <property type="match status" value="1"/>
</dbReference>
<dbReference type="GO" id="GO:0012505">
    <property type="term" value="C:endomembrane system"/>
    <property type="evidence" value="ECO:0007669"/>
    <property type="project" value="UniProtKB-SubCell"/>
</dbReference>
<dbReference type="FunFam" id="3.40.50.1000:FF:000144">
    <property type="entry name" value="copper-transporting ATPase 1 isoform X2"/>
    <property type="match status" value="1"/>
</dbReference>
<keyword evidence="16" id="KW-0378">Hydrolase</keyword>
<dbReference type="EC" id="7.2.2.8" evidence="3"/>
<evidence type="ECO:0000256" key="11">
    <source>
        <dbReference type="ARBA" id="ARBA00022989"/>
    </source>
</evidence>
<gene>
    <name evidence="16" type="ORF">E6W99_07200</name>
</gene>
<evidence type="ECO:0000256" key="3">
    <source>
        <dbReference type="ARBA" id="ARBA00012517"/>
    </source>
</evidence>
<keyword evidence="13" id="KW-0406">Ion transport</keyword>
<keyword evidence="11" id="KW-1133">Transmembrane helix</keyword>
<keyword evidence="8" id="KW-0187">Copper transport</keyword>
<dbReference type="Pfam" id="PF00702">
    <property type="entry name" value="Hydrolase"/>
    <property type="match status" value="1"/>
</dbReference>
<keyword evidence="7" id="KW-0547">Nucleotide-binding</keyword>
<keyword evidence="9" id="KW-0067">ATP-binding</keyword>
<dbReference type="Proteomes" id="UP000310334">
    <property type="component" value="Unassembled WGS sequence"/>
</dbReference>
<name>A0A4S4C1T8_9BACI</name>
<evidence type="ECO:0000256" key="13">
    <source>
        <dbReference type="ARBA" id="ARBA00023065"/>
    </source>
</evidence>
<evidence type="ECO:0000256" key="1">
    <source>
        <dbReference type="ARBA" id="ARBA00004127"/>
    </source>
</evidence>
<keyword evidence="10" id="KW-1278">Translocase</keyword>
<comment type="subcellular location">
    <subcellularLocation>
        <location evidence="1">Endomembrane system</location>
        <topology evidence="1">Multi-pass membrane protein</topology>
    </subcellularLocation>
</comment>
<dbReference type="GO" id="GO:0016020">
    <property type="term" value="C:membrane"/>
    <property type="evidence" value="ECO:0007669"/>
    <property type="project" value="InterPro"/>
</dbReference>
<evidence type="ECO:0000256" key="10">
    <source>
        <dbReference type="ARBA" id="ARBA00022967"/>
    </source>
</evidence>
<evidence type="ECO:0000256" key="7">
    <source>
        <dbReference type="ARBA" id="ARBA00022741"/>
    </source>
</evidence>
<dbReference type="InterPro" id="IPR036412">
    <property type="entry name" value="HAD-like_sf"/>
</dbReference>
<dbReference type="PANTHER" id="PTHR43520">
    <property type="entry name" value="ATP7, ISOFORM B"/>
    <property type="match status" value="1"/>
</dbReference>
<dbReference type="InterPro" id="IPR023299">
    <property type="entry name" value="ATPase_P-typ_cyto_dom_N"/>
</dbReference>
<comment type="similarity">
    <text evidence="2">Belongs to the cation transport ATPase (P-type) (TC 3.A.3) family. Type IB subfamily.</text>
</comment>
<evidence type="ECO:0000256" key="12">
    <source>
        <dbReference type="ARBA" id="ARBA00023008"/>
    </source>
</evidence>
<sequence length="168" mass="18224">MELLEDKGKTAMIVAINEQYSGIVAVADTVKETLKKAIHRLKKMGLEVVMMPGDNERTARSIAAEVGINTFIAEVLPEGKAAEMKKLQAQDRVVAMKAADITLMRGNLMSIAEAILMSKKTIRNIKQNLFWAFAYNTIDIPIAALGFLAPWLAGAAMAFSSVSVVLNA</sequence>
<accession>A0A4S4C1T8</accession>
<keyword evidence="17" id="KW-1185">Reference proteome</keyword>
<reference evidence="16 17" key="1">
    <citation type="submission" date="2019-04" db="EMBL/GenBank/DDBJ databases">
        <title>Bacillus sediminilitoris sp. nov., isolated from a tidal flat sediment on the East China Sea.</title>
        <authorList>
            <person name="Wei Y."/>
            <person name="Mao H."/>
            <person name="Fang J."/>
        </authorList>
    </citation>
    <scope>NUCLEOTIDE SEQUENCE [LARGE SCALE GENOMIC DNA]</scope>
    <source>
        <strain evidence="16 17">DSL-17</strain>
    </source>
</reference>
<dbReference type="NCBIfam" id="TIGR01494">
    <property type="entry name" value="ATPase_P-type"/>
    <property type="match status" value="1"/>
</dbReference>
<evidence type="ECO:0000256" key="14">
    <source>
        <dbReference type="ARBA" id="ARBA00023136"/>
    </source>
</evidence>
<keyword evidence="5" id="KW-0812">Transmembrane</keyword>
<keyword evidence="6" id="KW-0479">Metal-binding</keyword>
<dbReference type="Gene3D" id="3.40.50.1000">
    <property type="entry name" value="HAD superfamily/HAD-like"/>
    <property type="match status" value="2"/>
</dbReference>
<dbReference type="InterPro" id="IPR001757">
    <property type="entry name" value="P_typ_ATPase"/>
</dbReference>
<dbReference type="EMBL" id="SSNT01000005">
    <property type="protein sequence ID" value="THF80945.1"/>
    <property type="molecule type" value="Genomic_DNA"/>
</dbReference>
<evidence type="ECO:0000256" key="2">
    <source>
        <dbReference type="ARBA" id="ARBA00006024"/>
    </source>
</evidence>
<dbReference type="GO" id="GO:0140581">
    <property type="term" value="F:P-type monovalent copper transporter activity"/>
    <property type="evidence" value="ECO:0007669"/>
    <property type="project" value="UniProtKB-EC"/>
</dbReference>
<evidence type="ECO:0000313" key="16">
    <source>
        <dbReference type="EMBL" id="THF80945.1"/>
    </source>
</evidence>
<dbReference type="AlphaFoldDB" id="A0A4S4C1T8"/>
<evidence type="ECO:0000256" key="8">
    <source>
        <dbReference type="ARBA" id="ARBA00022796"/>
    </source>
</evidence>
<evidence type="ECO:0000313" key="17">
    <source>
        <dbReference type="Proteomes" id="UP000310334"/>
    </source>
</evidence>
<protein>
    <recommendedName>
        <fullName evidence="3">P-type Cu(+) transporter</fullName>
        <ecNumber evidence="3">7.2.2.8</ecNumber>
    </recommendedName>
</protein>
<evidence type="ECO:0000256" key="9">
    <source>
        <dbReference type="ARBA" id="ARBA00022840"/>
    </source>
</evidence>
<dbReference type="OrthoDB" id="2624930at2"/>
<comment type="catalytic activity">
    <reaction evidence="15">
        <text>Cu(+)(in) + ATP + H2O = Cu(+)(out) + ADP + phosphate + H(+)</text>
        <dbReference type="Rhea" id="RHEA:25792"/>
        <dbReference type="ChEBI" id="CHEBI:15377"/>
        <dbReference type="ChEBI" id="CHEBI:15378"/>
        <dbReference type="ChEBI" id="CHEBI:30616"/>
        <dbReference type="ChEBI" id="CHEBI:43474"/>
        <dbReference type="ChEBI" id="CHEBI:49552"/>
        <dbReference type="ChEBI" id="CHEBI:456216"/>
        <dbReference type="EC" id="7.2.2.8"/>
    </reaction>
</comment>
<dbReference type="GO" id="GO:0005507">
    <property type="term" value="F:copper ion binding"/>
    <property type="evidence" value="ECO:0007669"/>
    <property type="project" value="TreeGrafter"/>
</dbReference>
<dbReference type="GO" id="GO:0016887">
    <property type="term" value="F:ATP hydrolysis activity"/>
    <property type="evidence" value="ECO:0007669"/>
    <property type="project" value="InterPro"/>
</dbReference>
<dbReference type="Gene3D" id="3.40.1110.10">
    <property type="entry name" value="Calcium-transporting ATPase, cytoplasmic domain N"/>
    <property type="match status" value="1"/>
</dbReference>
<dbReference type="InterPro" id="IPR023214">
    <property type="entry name" value="HAD_sf"/>
</dbReference>
<comment type="caution">
    <text evidence="16">The sequence shown here is derived from an EMBL/GenBank/DDBJ whole genome shotgun (WGS) entry which is preliminary data.</text>
</comment>